<evidence type="ECO:0000256" key="1">
    <source>
        <dbReference type="ARBA" id="ARBA00004141"/>
    </source>
</evidence>
<accession>A0A210R438</accession>
<dbReference type="Pfam" id="PF03208">
    <property type="entry name" value="PRA1"/>
    <property type="match status" value="1"/>
</dbReference>
<evidence type="ECO:0000256" key="5">
    <source>
        <dbReference type="RuleBase" id="RU363107"/>
    </source>
</evidence>
<dbReference type="AlphaFoldDB" id="A0A210R438"/>
<keyword evidence="2 5" id="KW-0812">Transmembrane</keyword>
<protein>
    <recommendedName>
        <fullName evidence="5">PRA1 family protein</fullName>
    </recommendedName>
</protein>
<keyword evidence="7" id="KW-1185">Reference proteome</keyword>
<dbReference type="STRING" id="6573.A0A210R438"/>
<feature type="transmembrane region" description="Helical" evidence="5">
    <location>
        <begin position="68"/>
        <end position="86"/>
    </location>
</feature>
<proteinExistence type="inferred from homology"/>
<organism evidence="6 7">
    <name type="scientific">Mizuhopecten yessoensis</name>
    <name type="common">Japanese scallop</name>
    <name type="synonym">Patinopecten yessoensis</name>
    <dbReference type="NCBI Taxonomy" id="6573"/>
    <lineage>
        <taxon>Eukaryota</taxon>
        <taxon>Metazoa</taxon>
        <taxon>Spiralia</taxon>
        <taxon>Lophotrochozoa</taxon>
        <taxon>Mollusca</taxon>
        <taxon>Bivalvia</taxon>
        <taxon>Autobranchia</taxon>
        <taxon>Pteriomorphia</taxon>
        <taxon>Pectinida</taxon>
        <taxon>Pectinoidea</taxon>
        <taxon>Pectinidae</taxon>
        <taxon>Mizuhopecten</taxon>
    </lineage>
</organism>
<evidence type="ECO:0000256" key="4">
    <source>
        <dbReference type="ARBA" id="ARBA00023136"/>
    </source>
</evidence>
<dbReference type="GO" id="GO:0016020">
    <property type="term" value="C:membrane"/>
    <property type="evidence" value="ECO:0007669"/>
    <property type="project" value="UniProtKB-SubCell"/>
</dbReference>
<comment type="similarity">
    <text evidence="5">Belongs to the PRA1 family.</text>
</comment>
<dbReference type="PANTHER" id="PTHR12859:SF0">
    <property type="entry name" value="PRA1 FAMILY PROTEIN"/>
    <property type="match status" value="1"/>
</dbReference>
<reference evidence="6 7" key="1">
    <citation type="journal article" date="2017" name="Nat. Ecol. Evol.">
        <title>Scallop genome provides insights into evolution of bilaterian karyotype and development.</title>
        <authorList>
            <person name="Wang S."/>
            <person name="Zhang J."/>
            <person name="Jiao W."/>
            <person name="Li J."/>
            <person name="Xun X."/>
            <person name="Sun Y."/>
            <person name="Guo X."/>
            <person name="Huan P."/>
            <person name="Dong B."/>
            <person name="Zhang L."/>
            <person name="Hu X."/>
            <person name="Sun X."/>
            <person name="Wang J."/>
            <person name="Zhao C."/>
            <person name="Wang Y."/>
            <person name="Wang D."/>
            <person name="Huang X."/>
            <person name="Wang R."/>
            <person name="Lv J."/>
            <person name="Li Y."/>
            <person name="Zhang Z."/>
            <person name="Liu B."/>
            <person name="Lu W."/>
            <person name="Hui Y."/>
            <person name="Liang J."/>
            <person name="Zhou Z."/>
            <person name="Hou R."/>
            <person name="Li X."/>
            <person name="Liu Y."/>
            <person name="Li H."/>
            <person name="Ning X."/>
            <person name="Lin Y."/>
            <person name="Zhao L."/>
            <person name="Xing Q."/>
            <person name="Dou J."/>
            <person name="Li Y."/>
            <person name="Mao J."/>
            <person name="Guo H."/>
            <person name="Dou H."/>
            <person name="Li T."/>
            <person name="Mu C."/>
            <person name="Jiang W."/>
            <person name="Fu Q."/>
            <person name="Fu X."/>
            <person name="Miao Y."/>
            <person name="Liu J."/>
            <person name="Yu Q."/>
            <person name="Li R."/>
            <person name="Liao H."/>
            <person name="Li X."/>
            <person name="Kong Y."/>
            <person name="Jiang Z."/>
            <person name="Chourrout D."/>
            <person name="Li R."/>
            <person name="Bao Z."/>
        </authorList>
    </citation>
    <scope>NUCLEOTIDE SEQUENCE [LARGE SCALE GENOMIC DNA]</scope>
    <source>
        <strain evidence="6 7">PY_sf001</strain>
    </source>
</reference>
<dbReference type="InterPro" id="IPR004895">
    <property type="entry name" value="Prenylated_rab_accept_PRA1"/>
</dbReference>
<evidence type="ECO:0000256" key="3">
    <source>
        <dbReference type="ARBA" id="ARBA00022989"/>
    </source>
</evidence>
<feature type="transmembrane region" description="Helical" evidence="5">
    <location>
        <begin position="41"/>
        <end position="62"/>
    </location>
</feature>
<evidence type="ECO:0000256" key="2">
    <source>
        <dbReference type="ARBA" id="ARBA00022692"/>
    </source>
</evidence>
<sequence length="178" mass="20078">MADVQVAPIRTLNDFMMESARFQTPNIKDPEKWANRVLNNLLYYQTNYFLTAMIVFLLIGIIHPVKMVCGFAAIAVAFGAFVYCTNSQFTARRFKRDHPLISIIIVLATGYVLVYLIGAVIVFMFGIAFPLLLILLHASLRMRNVKNKITNKMEYIGLKRTPMGIILEGLGQEQEAGS</sequence>
<dbReference type="EMBL" id="NEDP02000459">
    <property type="protein sequence ID" value="OWF55843.1"/>
    <property type="molecule type" value="Genomic_DNA"/>
</dbReference>
<keyword evidence="4 5" id="KW-0472">Membrane</keyword>
<dbReference type="Proteomes" id="UP000242188">
    <property type="component" value="Unassembled WGS sequence"/>
</dbReference>
<dbReference type="OrthoDB" id="18213at2759"/>
<evidence type="ECO:0000313" key="7">
    <source>
        <dbReference type="Proteomes" id="UP000242188"/>
    </source>
</evidence>
<name>A0A210R438_MIZYE</name>
<dbReference type="PANTHER" id="PTHR12859">
    <property type="entry name" value="PRA1 PROTEIN"/>
    <property type="match status" value="1"/>
</dbReference>
<gene>
    <name evidence="6" type="ORF">KP79_PYT11623</name>
</gene>
<feature type="transmembrane region" description="Helical" evidence="5">
    <location>
        <begin position="123"/>
        <end position="140"/>
    </location>
</feature>
<comment type="subcellular location">
    <subcellularLocation>
        <location evidence="1 5">Membrane</location>
        <topology evidence="1 5">Multi-pass membrane protein</topology>
    </subcellularLocation>
</comment>
<evidence type="ECO:0000313" key="6">
    <source>
        <dbReference type="EMBL" id="OWF55843.1"/>
    </source>
</evidence>
<comment type="caution">
    <text evidence="6">The sequence shown here is derived from an EMBL/GenBank/DDBJ whole genome shotgun (WGS) entry which is preliminary data.</text>
</comment>
<feature type="transmembrane region" description="Helical" evidence="5">
    <location>
        <begin position="98"/>
        <end position="117"/>
    </location>
</feature>
<keyword evidence="3 5" id="KW-1133">Transmembrane helix</keyword>